<evidence type="ECO:0000313" key="12">
    <source>
        <dbReference type="EMBL" id="OAG06970.1"/>
    </source>
</evidence>
<dbReference type="InterPro" id="IPR012420">
    <property type="entry name" value="Cbp4"/>
</dbReference>
<evidence type="ECO:0000256" key="1">
    <source>
        <dbReference type="ARBA" id="ARBA00004434"/>
    </source>
</evidence>
<evidence type="ECO:0000256" key="11">
    <source>
        <dbReference type="RuleBase" id="RU368005"/>
    </source>
</evidence>
<feature type="transmembrane region" description="Helical" evidence="11">
    <location>
        <begin position="6"/>
        <end position="28"/>
    </location>
</feature>
<evidence type="ECO:0000256" key="2">
    <source>
        <dbReference type="ARBA" id="ARBA00006780"/>
    </source>
</evidence>
<keyword evidence="13" id="KW-1185">Reference proteome</keyword>
<proteinExistence type="inferred from homology"/>
<name>A0A177CJG4_9PLEO</name>
<accession>A0A177CJG4</accession>
<dbReference type="Proteomes" id="UP000077069">
    <property type="component" value="Unassembled WGS sequence"/>
</dbReference>
<keyword evidence="5 11" id="KW-1133">Transmembrane helix</keyword>
<evidence type="ECO:0000256" key="10">
    <source>
        <dbReference type="ARBA" id="ARBA00031521"/>
    </source>
</evidence>
<comment type="function">
    <text evidence="9 11">Essential for the assembly of ubiquinol-cytochrome c reductase. It has a direct effect on the correct occurrence of the Rieske protein, core 4, core 5 and apocytochrome b.</text>
</comment>
<evidence type="ECO:0000256" key="4">
    <source>
        <dbReference type="ARBA" id="ARBA00022792"/>
    </source>
</evidence>
<keyword evidence="4 11" id="KW-0999">Mitochondrion inner membrane</keyword>
<evidence type="ECO:0000256" key="8">
    <source>
        <dbReference type="ARBA" id="ARBA00023186"/>
    </source>
</evidence>
<evidence type="ECO:0000256" key="9">
    <source>
        <dbReference type="ARBA" id="ARBA00025413"/>
    </source>
</evidence>
<keyword evidence="6 11" id="KW-0496">Mitochondrion</keyword>
<dbReference type="PANTHER" id="PTHR28202:SF1">
    <property type="entry name" value="ASSEMBLY FACTOR CBP4"/>
    <property type="match status" value="1"/>
</dbReference>
<dbReference type="GeneID" id="28761701"/>
<protein>
    <recommendedName>
        <fullName evidence="10 11">Cytochrome b mRNA-processing protein 4</fullName>
    </recommendedName>
</protein>
<dbReference type="RefSeq" id="XP_018037335.1">
    <property type="nucleotide sequence ID" value="XM_018178215.1"/>
</dbReference>
<keyword evidence="3 11" id="KW-0812">Transmembrane</keyword>
<dbReference type="GO" id="GO:0034551">
    <property type="term" value="P:mitochondrial respiratory chain complex III assembly"/>
    <property type="evidence" value="ECO:0007669"/>
    <property type="project" value="TreeGrafter"/>
</dbReference>
<evidence type="ECO:0000256" key="7">
    <source>
        <dbReference type="ARBA" id="ARBA00023136"/>
    </source>
</evidence>
<comment type="subcellular location">
    <subcellularLocation>
        <location evidence="1 11">Mitochondrion inner membrane</location>
        <topology evidence="1 11">Single-pass membrane protein</topology>
    </subcellularLocation>
</comment>
<keyword evidence="7 11" id="KW-0472">Membrane</keyword>
<evidence type="ECO:0000256" key="3">
    <source>
        <dbReference type="ARBA" id="ARBA00022692"/>
    </source>
</evidence>
<dbReference type="AlphaFoldDB" id="A0A177CJG4"/>
<reference evidence="12 13" key="1">
    <citation type="submission" date="2016-05" db="EMBL/GenBank/DDBJ databases">
        <title>Comparative analysis of secretome profiles of manganese(II)-oxidizing ascomycete fungi.</title>
        <authorList>
            <consortium name="DOE Joint Genome Institute"/>
            <person name="Zeiner C.A."/>
            <person name="Purvine S.O."/>
            <person name="Zink E.M."/>
            <person name="Wu S."/>
            <person name="Pasa-Tolic L."/>
            <person name="Chaput D.L."/>
            <person name="Haridas S."/>
            <person name="Grigoriev I.V."/>
            <person name="Santelli C.M."/>
            <person name="Hansel C.M."/>
        </authorList>
    </citation>
    <scope>NUCLEOTIDE SEQUENCE [LARGE SCALE GENOMIC DNA]</scope>
    <source>
        <strain evidence="12 13">AP3s5-JAC2a</strain>
    </source>
</reference>
<comment type="similarity">
    <text evidence="2 11">Belongs to the CBP4 family.</text>
</comment>
<sequence length="117" mass="13337">MPGAGTYIKAIGAGAALVIGGPALVWYVTPTEEEIFKKYNPDLQKRALAQRESRQQDFEDFVTHLKEAAKSDKPIWIAQKEMDQKRALEKNQRMRDEQASFLAEAERRRAEIRSSSQ</sequence>
<dbReference type="Pfam" id="PF07960">
    <property type="entry name" value="CBP4"/>
    <property type="match status" value="1"/>
</dbReference>
<evidence type="ECO:0000256" key="6">
    <source>
        <dbReference type="ARBA" id="ARBA00023128"/>
    </source>
</evidence>
<evidence type="ECO:0000313" key="13">
    <source>
        <dbReference type="Proteomes" id="UP000077069"/>
    </source>
</evidence>
<dbReference type="EMBL" id="KV441551">
    <property type="protein sequence ID" value="OAG06970.1"/>
    <property type="molecule type" value="Genomic_DNA"/>
</dbReference>
<evidence type="ECO:0000256" key="5">
    <source>
        <dbReference type="ARBA" id="ARBA00022989"/>
    </source>
</evidence>
<gene>
    <name evidence="12" type="ORF">CC84DRAFT_1163248</name>
</gene>
<dbReference type="InParanoid" id="A0A177CJG4"/>
<organism evidence="12 13">
    <name type="scientific">Paraphaeosphaeria sporulosa</name>
    <dbReference type="NCBI Taxonomy" id="1460663"/>
    <lineage>
        <taxon>Eukaryota</taxon>
        <taxon>Fungi</taxon>
        <taxon>Dikarya</taxon>
        <taxon>Ascomycota</taxon>
        <taxon>Pezizomycotina</taxon>
        <taxon>Dothideomycetes</taxon>
        <taxon>Pleosporomycetidae</taxon>
        <taxon>Pleosporales</taxon>
        <taxon>Massarineae</taxon>
        <taxon>Didymosphaeriaceae</taxon>
        <taxon>Paraphaeosphaeria</taxon>
    </lineage>
</organism>
<dbReference type="GO" id="GO:0005743">
    <property type="term" value="C:mitochondrial inner membrane"/>
    <property type="evidence" value="ECO:0007669"/>
    <property type="project" value="UniProtKB-SubCell"/>
</dbReference>
<dbReference type="OrthoDB" id="5576752at2759"/>
<keyword evidence="8 11" id="KW-0143">Chaperone</keyword>
<dbReference type="PANTHER" id="PTHR28202">
    <property type="entry name" value="ASSEMBLY FACTOR CBP4"/>
    <property type="match status" value="1"/>
</dbReference>